<organism evidence="2 3">
    <name type="scientific">Candidatus Merdivicinus excrementipullorum</name>
    <dbReference type="NCBI Taxonomy" id="2840867"/>
    <lineage>
        <taxon>Bacteria</taxon>
        <taxon>Bacillati</taxon>
        <taxon>Bacillota</taxon>
        <taxon>Clostridia</taxon>
        <taxon>Eubacteriales</taxon>
        <taxon>Oscillospiraceae</taxon>
        <taxon>Oscillospiraceae incertae sedis</taxon>
        <taxon>Candidatus Merdivicinus</taxon>
    </lineage>
</organism>
<comment type="caution">
    <text evidence="2">The sequence shown here is derived from an EMBL/GenBank/DDBJ whole genome shotgun (WGS) entry which is preliminary data.</text>
</comment>
<protein>
    <recommendedName>
        <fullName evidence="4">DUF3592 domain-containing protein</fullName>
    </recommendedName>
</protein>
<evidence type="ECO:0000313" key="2">
    <source>
        <dbReference type="EMBL" id="HIS77420.1"/>
    </source>
</evidence>
<evidence type="ECO:0000256" key="1">
    <source>
        <dbReference type="SAM" id="Phobius"/>
    </source>
</evidence>
<keyword evidence="1" id="KW-0812">Transmembrane</keyword>
<name>A0A9D1K0K5_9FIRM</name>
<accession>A0A9D1K0K5</accession>
<keyword evidence="1" id="KW-1133">Transmembrane helix</keyword>
<sequence>MENRRKFGKSALAVIGIIYLILGSVFLVLGLSLLLAVPGDGRMIGGIFAGIGGIFALLGIIFLLVERRKNRQALRLLEGGRYIEGEIADFQINYNVSLNNRHPMIAVVRYADINGVVHVFRSRNIYQYLDPSLIGRTVKVYVEDDSFQKYYVDMSEALSQTIEH</sequence>
<dbReference type="Proteomes" id="UP000824002">
    <property type="component" value="Unassembled WGS sequence"/>
</dbReference>
<dbReference type="EMBL" id="DVJP01000076">
    <property type="protein sequence ID" value="HIS77420.1"/>
    <property type="molecule type" value="Genomic_DNA"/>
</dbReference>
<feature type="transmembrane region" description="Helical" evidence="1">
    <location>
        <begin position="12"/>
        <end position="37"/>
    </location>
</feature>
<feature type="transmembrane region" description="Helical" evidence="1">
    <location>
        <begin position="43"/>
        <end position="65"/>
    </location>
</feature>
<keyword evidence="1" id="KW-0472">Membrane</keyword>
<dbReference type="AlphaFoldDB" id="A0A9D1K0K5"/>
<reference evidence="2" key="2">
    <citation type="journal article" date="2021" name="PeerJ">
        <title>Extensive microbial diversity within the chicken gut microbiome revealed by metagenomics and culture.</title>
        <authorList>
            <person name="Gilroy R."/>
            <person name="Ravi A."/>
            <person name="Getino M."/>
            <person name="Pursley I."/>
            <person name="Horton D.L."/>
            <person name="Alikhan N.F."/>
            <person name="Baker D."/>
            <person name="Gharbi K."/>
            <person name="Hall N."/>
            <person name="Watson M."/>
            <person name="Adriaenssens E.M."/>
            <person name="Foster-Nyarko E."/>
            <person name="Jarju S."/>
            <person name="Secka A."/>
            <person name="Antonio M."/>
            <person name="Oren A."/>
            <person name="Chaudhuri R.R."/>
            <person name="La Ragione R."/>
            <person name="Hildebrand F."/>
            <person name="Pallen M.J."/>
        </authorList>
    </citation>
    <scope>NUCLEOTIDE SEQUENCE</scope>
    <source>
        <strain evidence="2">CHK199-13235</strain>
    </source>
</reference>
<evidence type="ECO:0008006" key="4">
    <source>
        <dbReference type="Google" id="ProtNLM"/>
    </source>
</evidence>
<proteinExistence type="predicted"/>
<evidence type="ECO:0000313" key="3">
    <source>
        <dbReference type="Proteomes" id="UP000824002"/>
    </source>
</evidence>
<gene>
    <name evidence="2" type="ORF">IAB51_11540</name>
</gene>
<reference evidence="2" key="1">
    <citation type="submission" date="2020-10" db="EMBL/GenBank/DDBJ databases">
        <authorList>
            <person name="Gilroy R."/>
        </authorList>
    </citation>
    <scope>NUCLEOTIDE SEQUENCE</scope>
    <source>
        <strain evidence="2">CHK199-13235</strain>
    </source>
</reference>